<dbReference type="PANTHER" id="PTHR24404">
    <property type="entry name" value="ZINC FINGER PROTEIN"/>
    <property type="match status" value="1"/>
</dbReference>
<feature type="domain" description="C2H2-type" evidence="10">
    <location>
        <begin position="54"/>
        <end position="82"/>
    </location>
</feature>
<evidence type="ECO:0000256" key="7">
    <source>
        <dbReference type="ARBA" id="ARBA00023242"/>
    </source>
</evidence>
<keyword evidence="7" id="KW-0539">Nucleus</keyword>
<dbReference type="FunFam" id="3.30.160.60:FF:000446">
    <property type="entry name" value="Zinc finger protein"/>
    <property type="match status" value="1"/>
</dbReference>
<evidence type="ECO:0000256" key="8">
    <source>
        <dbReference type="PROSITE-ProRule" id="PRU00042"/>
    </source>
</evidence>
<feature type="compositionally biased region" description="Polar residues" evidence="9">
    <location>
        <begin position="157"/>
        <end position="174"/>
    </location>
</feature>
<feature type="domain" description="C2H2-type" evidence="10">
    <location>
        <begin position="26"/>
        <end position="53"/>
    </location>
</feature>
<sequence>MNSLKNNKVVRVEHILEEDCSTERPFKCSLCDYSSLQRSCLKYHMRTHTGERPFACTKCNYSAALRSTLNSHIKNVHYEGEHKCKLCDFSSLERKNLHLHMRTHIIEPSLQRWRSHKQNPTQEETVQVSSKQHGYEHQPPQDDLDQIPPSHEEAPMQVTSTAPDLQPSTSEPIPESNVSFEAILLKTFNKRNSENLIRKPKRKVCNGAEVVTSKDVLQRLEQLDKMKNKSKPKKPPVVEEITSDEEDENEVIN</sequence>
<dbReference type="AlphaFoldDB" id="A0AAN7PIW5"/>
<keyword evidence="5" id="KW-0862">Zinc</keyword>
<feature type="region of interest" description="Disordered" evidence="9">
    <location>
        <begin position="110"/>
        <end position="174"/>
    </location>
</feature>
<dbReference type="PROSITE" id="PS50157">
    <property type="entry name" value="ZINC_FINGER_C2H2_2"/>
    <property type="match status" value="2"/>
</dbReference>
<dbReference type="SMART" id="SM00355">
    <property type="entry name" value="ZnF_C2H2"/>
    <property type="match status" value="3"/>
</dbReference>
<feature type="region of interest" description="Disordered" evidence="9">
    <location>
        <begin position="223"/>
        <end position="253"/>
    </location>
</feature>
<dbReference type="Pfam" id="PF23611">
    <property type="entry name" value="zf-C2H2_16"/>
    <property type="match status" value="1"/>
</dbReference>
<dbReference type="GO" id="GO:0005634">
    <property type="term" value="C:nucleus"/>
    <property type="evidence" value="ECO:0007669"/>
    <property type="project" value="UniProtKB-SubCell"/>
</dbReference>
<evidence type="ECO:0000256" key="6">
    <source>
        <dbReference type="ARBA" id="ARBA00023125"/>
    </source>
</evidence>
<dbReference type="GO" id="GO:0000978">
    <property type="term" value="F:RNA polymerase II cis-regulatory region sequence-specific DNA binding"/>
    <property type="evidence" value="ECO:0007669"/>
    <property type="project" value="TreeGrafter"/>
</dbReference>
<dbReference type="Proteomes" id="UP001353858">
    <property type="component" value="Unassembled WGS sequence"/>
</dbReference>
<organism evidence="11 12">
    <name type="scientific">Aquatica leii</name>
    <dbReference type="NCBI Taxonomy" id="1421715"/>
    <lineage>
        <taxon>Eukaryota</taxon>
        <taxon>Metazoa</taxon>
        <taxon>Ecdysozoa</taxon>
        <taxon>Arthropoda</taxon>
        <taxon>Hexapoda</taxon>
        <taxon>Insecta</taxon>
        <taxon>Pterygota</taxon>
        <taxon>Neoptera</taxon>
        <taxon>Endopterygota</taxon>
        <taxon>Coleoptera</taxon>
        <taxon>Polyphaga</taxon>
        <taxon>Elateriformia</taxon>
        <taxon>Elateroidea</taxon>
        <taxon>Lampyridae</taxon>
        <taxon>Luciolinae</taxon>
        <taxon>Aquatica</taxon>
    </lineage>
</organism>
<dbReference type="InterPro" id="IPR013087">
    <property type="entry name" value="Znf_C2H2_type"/>
</dbReference>
<dbReference type="FunFam" id="3.30.160.60:FF:002319">
    <property type="entry name" value="Uncharacterized protein"/>
    <property type="match status" value="1"/>
</dbReference>
<keyword evidence="3" id="KW-0677">Repeat</keyword>
<evidence type="ECO:0000259" key="10">
    <source>
        <dbReference type="PROSITE" id="PS50157"/>
    </source>
</evidence>
<evidence type="ECO:0000256" key="4">
    <source>
        <dbReference type="ARBA" id="ARBA00022771"/>
    </source>
</evidence>
<keyword evidence="6" id="KW-0238">DNA-binding</keyword>
<keyword evidence="2" id="KW-0479">Metal-binding</keyword>
<gene>
    <name evidence="11" type="ORF">RN001_003833</name>
</gene>
<dbReference type="SUPFAM" id="SSF57667">
    <property type="entry name" value="beta-beta-alpha zinc fingers"/>
    <property type="match status" value="1"/>
</dbReference>
<evidence type="ECO:0000256" key="2">
    <source>
        <dbReference type="ARBA" id="ARBA00022723"/>
    </source>
</evidence>
<reference evidence="12" key="1">
    <citation type="submission" date="2023-01" db="EMBL/GenBank/DDBJ databases">
        <title>Key to firefly adult light organ development and bioluminescence: homeobox transcription factors regulate luciferase expression and transportation to peroxisome.</title>
        <authorList>
            <person name="Fu X."/>
        </authorList>
    </citation>
    <scope>NUCLEOTIDE SEQUENCE [LARGE SCALE GENOMIC DNA]</scope>
</reference>
<dbReference type="EMBL" id="JARPUR010000001">
    <property type="protein sequence ID" value="KAK4887562.1"/>
    <property type="molecule type" value="Genomic_DNA"/>
</dbReference>
<dbReference type="PANTHER" id="PTHR24404:SF114">
    <property type="entry name" value="KLUMPFUSS, ISOFORM B-RELATED"/>
    <property type="match status" value="1"/>
</dbReference>
<dbReference type="GO" id="GO:0006357">
    <property type="term" value="P:regulation of transcription by RNA polymerase II"/>
    <property type="evidence" value="ECO:0007669"/>
    <property type="project" value="TreeGrafter"/>
</dbReference>
<dbReference type="Gene3D" id="3.30.160.60">
    <property type="entry name" value="Classic Zinc Finger"/>
    <property type="match status" value="2"/>
</dbReference>
<evidence type="ECO:0000313" key="11">
    <source>
        <dbReference type="EMBL" id="KAK4887562.1"/>
    </source>
</evidence>
<feature type="compositionally biased region" description="Polar residues" evidence="9">
    <location>
        <begin position="118"/>
        <end position="132"/>
    </location>
</feature>
<feature type="compositionally biased region" description="Acidic residues" evidence="9">
    <location>
        <begin position="241"/>
        <end position="253"/>
    </location>
</feature>
<accession>A0AAN7PIW5</accession>
<dbReference type="GO" id="GO:0008270">
    <property type="term" value="F:zinc ion binding"/>
    <property type="evidence" value="ECO:0007669"/>
    <property type="project" value="UniProtKB-KW"/>
</dbReference>
<comment type="subcellular location">
    <subcellularLocation>
        <location evidence="1">Nucleus</location>
    </subcellularLocation>
</comment>
<name>A0AAN7PIW5_9COLE</name>
<dbReference type="InterPro" id="IPR056438">
    <property type="entry name" value="Znf-C2H2_CTCF"/>
</dbReference>
<keyword evidence="4 8" id="KW-0863">Zinc-finger</keyword>
<dbReference type="InterPro" id="IPR050589">
    <property type="entry name" value="Ikaros_C2H2-ZF"/>
</dbReference>
<evidence type="ECO:0000256" key="3">
    <source>
        <dbReference type="ARBA" id="ARBA00022737"/>
    </source>
</evidence>
<evidence type="ECO:0000256" key="1">
    <source>
        <dbReference type="ARBA" id="ARBA00004123"/>
    </source>
</evidence>
<evidence type="ECO:0000256" key="5">
    <source>
        <dbReference type="ARBA" id="ARBA00022833"/>
    </source>
</evidence>
<protein>
    <recommendedName>
        <fullName evidence="10">C2H2-type domain-containing protein</fullName>
    </recommendedName>
</protein>
<comment type="caution">
    <text evidence="11">The sequence shown here is derived from an EMBL/GenBank/DDBJ whole genome shotgun (WGS) entry which is preliminary data.</text>
</comment>
<proteinExistence type="predicted"/>
<evidence type="ECO:0000313" key="12">
    <source>
        <dbReference type="Proteomes" id="UP001353858"/>
    </source>
</evidence>
<dbReference type="InterPro" id="IPR036236">
    <property type="entry name" value="Znf_C2H2_sf"/>
</dbReference>
<keyword evidence="12" id="KW-1185">Reference proteome</keyword>
<dbReference type="GO" id="GO:0003700">
    <property type="term" value="F:DNA-binding transcription factor activity"/>
    <property type="evidence" value="ECO:0007669"/>
    <property type="project" value="TreeGrafter"/>
</dbReference>
<evidence type="ECO:0000256" key="9">
    <source>
        <dbReference type="SAM" id="MobiDB-lite"/>
    </source>
</evidence>